<organism evidence="1 2">
    <name type="scientific">Halogranum salarium B-1</name>
    <dbReference type="NCBI Taxonomy" id="1210908"/>
    <lineage>
        <taxon>Archaea</taxon>
        <taxon>Methanobacteriati</taxon>
        <taxon>Methanobacteriota</taxon>
        <taxon>Stenosarchaea group</taxon>
        <taxon>Halobacteria</taxon>
        <taxon>Halobacteriales</taxon>
        <taxon>Haloferacaceae</taxon>
    </lineage>
</organism>
<dbReference type="Pfam" id="PF24336">
    <property type="entry name" value="DUF7504"/>
    <property type="match status" value="1"/>
</dbReference>
<accession>J3ESI5</accession>
<gene>
    <name evidence="1" type="ORF">HSB1_46990</name>
</gene>
<evidence type="ECO:0000313" key="1">
    <source>
        <dbReference type="EMBL" id="EJN56882.1"/>
    </source>
</evidence>
<proteinExistence type="predicted"/>
<reference evidence="1 2" key="1">
    <citation type="journal article" date="2012" name="J. Bacteriol.">
        <title>Draft Genome Sequence of the Extremely Halophilic Archaeon Halogranum salarium B-1T.</title>
        <authorList>
            <person name="Kim K.K."/>
            <person name="Lee K.C."/>
            <person name="Lee J.S."/>
        </authorList>
    </citation>
    <scope>NUCLEOTIDE SEQUENCE [LARGE SCALE GENOMIC DNA]</scope>
    <source>
        <strain evidence="1 2">B-1</strain>
    </source>
</reference>
<dbReference type="Proteomes" id="UP000007813">
    <property type="component" value="Unassembled WGS sequence"/>
</dbReference>
<dbReference type="eggNOG" id="arCOG02452">
    <property type="taxonomic scope" value="Archaea"/>
</dbReference>
<dbReference type="InterPro" id="IPR055927">
    <property type="entry name" value="DUF7504"/>
</dbReference>
<comment type="caution">
    <text evidence="1">The sequence shown here is derived from an EMBL/GenBank/DDBJ whole genome shotgun (WGS) entry which is preliminary data.</text>
</comment>
<evidence type="ECO:0000313" key="2">
    <source>
        <dbReference type="Proteomes" id="UP000007813"/>
    </source>
</evidence>
<dbReference type="AlphaFoldDB" id="J3ESI5"/>
<sequence>MILISTDKGSQQVLKQCEDLCENLNRTRFGVIDCQKNSSDRGRVAERFKSVSSPGDLTGLGINFSALYETFSQEGIERIRTGVTSVPTLLMYHDLRTVFRFLHVFTGRVSTLGGVGVLYIDPTTQDDRTVSAIAQVCDGKITVREDETGKPELRVQGLDTQPTEWTPFSL</sequence>
<protein>
    <submittedName>
        <fullName evidence="1">Uncharacterized protein</fullName>
    </submittedName>
</protein>
<dbReference type="EMBL" id="ALJD01000017">
    <property type="protein sequence ID" value="EJN56882.1"/>
    <property type="molecule type" value="Genomic_DNA"/>
</dbReference>
<name>J3ESI5_9EURY</name>